<sequence length="353" mass="39290">MVSRPTRSDSSRRLLDIVESAWHINMETSEIIGKIQKALKAGANPNAKYTDGKTCLHLVAKNNIKGSTEIVDLLLSRGALPEIADQYGNTPLLYANFAENENFELIKKLIEFGAYVDRSNIYGRTSLHNAACQGRTEIVRLLLSSGAYPDPIDSNTYTPLMLAVAVKSITHEQRFDISQQLIQAGAYVNRVKRYDNMSILHYACLHGNVKTVDLIISSGASFSTDLYGKGLNSLFYATISGNKDVARRLIDAGLNVNHVNKTDVYRGLTKPLTVLHVAIEKNDVDMVKFLLEQKANPNLMNDKVEDSTLALAAVMDHQNIQPITRLLLSYGANMYAIGTGWYESLLDFLRDYR</sequence>
<protein>
    <submittedName>
        <fullName evidence="1">Uncharacterized protein</fullName>
    </submittedName>
</protein>
<keyword evidence="2" id="KW-1185">Reference proteome</keyword>
<comment type="caution">
    <text evidence="1">The sequence shown here is derived from an EMBL/GenBank/DDBJ whole genome shotgun (WGS) entry which is preliminary data.</text>
</comment>
<proteinExistence type="predicted"/>
<organism evidence="1 2">
    <name type="scientific">Eretmocerus hayati</name>
    <dbReference type="NCBI Taxonomy" id="131215"/>
    <lineage>
        <taxon>Eukaryota</taxon>
        <taxon>Metazoa</taxon>
        <taxon>Ecdysozoa</taxon>
        <taxon>Arthropoda</taxon>
        <taxon>Hexapoda</taxon>
        <taxon>Insecta</taxon>
        <taxon>Pterygota</taxon>
        <taxon>Neoptera</taxon>
        <taxon>Endopterygota</taxon>
        <taxon>Hymenoptera</taxon>
        <taxon>Apocrita</taxon>
        <taxon>Proctotrupomorpha</taxon>
        <taxon>Chalcidoidea</taxon>
        <taxon>Aphelinidae</taxon>
        <taxon>Aphelininae</taxon>
        <taxon>Eretmocerus</taxon>
    </lineage>
</organism>
<dbReference type="Proteomes" id="UP001239111">
    <property type="component" value="Chromosome 1"/>
</dbReference>
<evidence type="ECO:0000313" key="2">
    <source>
        <dbReference type="Proteomes" id="UP001239111"/>
    </source>
</evidence>
<evidence type="ECO:0000313" key="1">
    <source>
        <dbReference type="EMBL" id="KAJ8688116.1"/>
    </source>
</evidence>
<name>A0ACC2PX61_9HYME</name>
<accession>A0ACC2PX61</accession>
<dbReference type="EMBL" id="CM056741">
    <property type="protein sequence ID" value="KAJ8688116.1"/>
    <property type="molecule type" value="Genomic_DNA"/>
</dbReference>
<reference evidence="1" key="1">
    <citation type="submission" date="2023-04" db="EMBL/GenBank/DDBJ databases">
        <title>A chromosome-level genome assembly of the parasitoid wasp Eretmocerus hayati.</title>
        <authorList>
            <person name="Zhong Y."/>
            <person name="Liu S."/>
            <person name="Liu Y."/>
        </authorList>
    </citation>
    <scope>NUCLEOTIDE SEQUENCE</scope>
    <source>
        <strain evidence="1">ZJU_SS_LIU_2023</strain>
    </source>
</reference>
<gene>
    <name evidence="1" type="ORF">QAD02_023911</name>
</gene>